<feature type="domain" description="F-box" evidence="2">
    <location>
        <begin position="241"/>
        <end position="287"/>
    </location>
</feature>
<evidence type="ECO:0000259" key="2">
    <source>
        <dbReference type="PROSITE" id="PS50181"/>
    </source>
</evidence>
<name>A0A5B7E5Z9_PORTR</name>
<dbReference type="Gene3D" id="3.80.10.10">
    <property type="entry name" value="Ribonuclease Inhibitor"/>
    <property type="match status" value="1"/>
</dbReference>
<reference evidence="3 4" key="1">
    <citation type="submission" date="2019-05" db="EMBL/GenBank/DDBJ databases">
        <title>Another draft genome of Portunus trituberculatus and its Hox gene families provides insights of decapod evolution.</title>
        <authorList>
            <person name="Jeong J.-H."/>
            <person name="Song I."/>
            <person name="Kim S."/>
            <person name="Choi T."/>
            <person name="Kim D."/>
            <person name="Ryu S."/>
            <person name="Kim W."/>
        </authorList>
    </citation>
    <scope>NUCLEOTIDE SEQUENCE [LARGE SCALE GENOMIC DNA]</scope>
    <source>
        <tissue evidence="3">Muscle</tissue>
    </source>
</reference>
<evidence type="ECO:0000313" key="3">
    <source>
        <dbReference type="EMBL" id="MPC29218.1"/>
    </source>
</evidence>
<dbReference type="PANTHER" id="PTHR13318">
    <property type="entry name" value="PARTNER OF PAIRED, ISOFORM B-RELATED"/>
    <property type="match status" value="1"/>
</dbReference>
<evidence type="ECO:0000313" key="4">
    <source>
        <dbReference type="Proteomes" id="UP000324222"/>
    </source>
</evidence>
<dbReference type="InterPro" id="IPR006553">
    <property type="entry name" value="Leu-rich_rpt_Cys-con_subtyp"/>
</dbReference>
<dbReference type="AlphaFoldDB" id="A0A5B7E5Z9"/>
<dbReference type="Pfam" id="PF12937">
    <property type="entry name" value="F-box-like"/>
    <property type="match status" value="1"/>
</dbReference>
<dbReference type="CDD" id="cd22117">
    <property type="entry name" value="F-box_FBXL4"/>
    <property type="match status" value="1"/>
</dbReference>
<dbReference type="SUPFAM" id="SSF52047">
    <property type="entry name" value="RNI-like"/>
    <property type="match status" value="1"/>
</dbReference>
<dbReference type="GO" id="GO:0031146">
    <property type="term" value="P:SCF-dependent proteasomal ubiquitin-dependent protein catabolic process"/>
    <property type="evidence" value="ECO:0007669"/>
    <property type="project" value="TreeGrafter"/>
</dbReference>
<proteinExistence type="predicted"/>
<dbReference type="SUPFAM" id="SSF81383">
    <property type="entry name" value="F-box domain"/>
    <property type="match status" value="1"/>
</dbReference>
<dbReference type="InterPro" id="IPR036047">
    <property type="entry name" value="F-box-like_dom_sf"/>
</dbReference>
<organism evidence="3 4">
    <name type="scientific">Portunus trituberculatus</name>
    <name type="common">Swimming crab</name>
    <name type="synonym">Neptunus trituberculatus</name>
    <dbReference type="NCBI Taxonomy" id="210409"/>
    <lineage>
        <taxon>Eukaryota</taxon>
        <taxon>Metazoa</taxon>
        <taxon>Ecdysozoa</taxon>
        <taxon>Arthropoda</taxon>
        <taxon>Crustacea</taxon>
        <taxon>Multicrustacea</taxon>
        <taxon>Malacostraca</taxon>
        <taxon>Eumalacostraca</taxon>
        <taxon>Eucarida</taxon>
        <taxon>Decapoda</taxon>
        <taxon>Pleocyemata</taxon>
        <taxon>Brachyura</taxon>
        <taxon>Eubrachyura</taxon>
        <taxon>Portunoidea</taxon>
        <taxon>Portunidae</taxon>
        <taxon>Portuninae</taxon>
        <taxon>Portunus</taxon>
    </lineage>
</organism>
<gene>
    <name evidence="3" type="primary">Fbxl4</name>
    <name evidence="3" type="ORF">E2C01_022442</name>
</gene>
<dbReference type="InterPro" id="IPR032675">
    <property type="entry name" value="LRR_dom_sf"/>
</dbReference>
<dbReference type="OrthoDB" id="6333295at2759"/>
<sequence length="539" mass="60860">MSVIVGTWTWVDKQLSGILQCHCGSTMEEIPRKSWTHCVVDQYVKEVTDFSSQYGSDGSISYVANNIIGKPTLYPDYGDFSAAYCLRSYGYWWAKSDSAPQPIEDPKPLLPPSVDFIGIMLRIEFDQRGHSYYSALDAVMLVGSTHSSSGYEASGETITMQVMKMGIHKSICEEDILSGVKFLLSEENLQKLVEDEHKNPGEELTREEKADLEVCEDSLTAVDVTPSEDDTDISVEEGTKGGYFDLLPEELIMYILHKLDIRSLCHLACTCKLLQSYASDPFLYMTLNLRCLDLSWCGPYDGVNTETFMQFIHTCGHQLTVLRLNNCHFIDNYCLYMISVVCPNLIELSMANCTKVDHLGFGELKKARALARLDLTRTHINFHTLQLLLQHASHLQHLSLRGITESFAELVRECKGLKRLYLSALRTFTDHDLHLLITHAGNLTQLDIMGTRNITPEAVHRLLQFCPNLELLDVSFCEQIHYSHVHHWAVQFPHTFIMPSEEADTSQSSSAAIPGRVHKHFTREAWAAHCPISILVAMS</sequence>
<dbReference type="EMBL" id="VSRR010002035">
    <property type="protein sequence ID" value="MPC29218.1"/>
    <property type="molecule type" value="Genomic_DNA"/>
</dbReference>
<comment type="caution">
    <text evidence="3">The sequence shown here is derived from an EMBL/GenBank/DDBJ whole genome shotgun (WGS) entry which is preliminary data.</text>
</comment>
<evidence type="ECO:0000256" key="1">
    <source>
        <dbReference type="ARBA" id="ARBA00022786"/>
    </source>
</evidence>
<dbReference type="GO" id="GO:0019005">
    <property type="term" value="C:SCF ubiquitin ligase complex"/>
    <property type="evidence" value="ECO:0007669"/>
    <property type="project" value="TreeGrafter"/>
</dbReference>
<dbReference type="PROSITE" id="PS50181">
    <property type="entry name" value="FBOX"/>
    <property type="match status" value="1"/>
</dbReference>
<accession>A0A5B7E5Z9</accession>
<dbReference type="Proteomes" id="UP000324222">
    <property type="component" value="Unassembled WGS sequence"/>
</dbReference>
<keyword evidence="4" id="KW-1185">Reference proteome</keyword>
<dbReference type="InterPro" id="IPR001810">
    <property type="entry name" value="F-box_dom"/>
</dbReference>
<keyword evidence="1" id="KW-0833">Ubl conjugation pathway</keyword>
<dbReference type="SMART" id="SM00367">
    <property type="entry name" value="LRR_CC"/>
    <property type="match status" value="4"/>
</dbReference>
<protein>
    <submittedName>
        <fullName evidence="3">F-box/LRR-repeat protein 4</fullName>
    </submittedName>
</protein>
<dbReference type="PANTHER" id="PTHR13318:SF152">
    <property type="entry name" value="F-BOX_LRR-REPEAT PROTEIN 4"/>
    <property type="match status" value="1"/>
</dbReference>